<dbReference type="Gene3D" id="2.60.120.650">
    <property type="entry name" value="Cupin"/>
    <property type="match status" value="1"/>
</dbReference>
<evidence type="ECO:0000256" key="2">
    <source>
        <dbReference type="ARBA" id="ARBA00022723"/>
    </source>
</evidence>
<dbReference type="PANTHER" id="PTHR13096:SF8">
    <property type="entry name" value="RIBOSOMAL OXYGENASE 1"/>
    <property type="match status" value="1"/>
</dbReference>
<keyword evidence="5" id="KW-0408">Iron</keyword>
<evidence type="ECO:0000256" key="4">
    <source>
        <dbReference type="ARBA" id="ARBA00023002"/>
    </source>
</evidence>
<protein>
    <recommendedName>
        <fullName evidence="6">JmjC domain-containing protein</fullName>
    </recommendedName>
</protein>
<comment type="cofactor">
    <cofactor evidence="1">
        <name>Fe(2+)</name>
        <dbReference type="ChEBI" id="CHEBI:29033"/>
    </cofactor>
</comment>
<dbReference type="GO" id="GO:0016706">
    <property type="term" value="F:2-oxoglutarate-dependent dioxygenase activity"/>
    <property type="evidence" value="ECO:0007669"/>
    <property type="project" value="TreeGrafter"/>
</dbReference>
<dbReference type="PANTHER" id="PTHR13096">
    <property type="entry name" value="MINA53 MYC INDUCED NUCLEAR ANTIGEN"/>
    <property type="match status" value="1"/>
</dbReference>
<proteinExistence type="predicted"/>
<dbReference type="KEGG" id="slac:SKTS_10740"/>
<organism evidence="7 8">
    <name type="scientific">Sulfurimicrobium lacus</name>
    <dbReference type="NCBI Taxonomy" id="2715678"/>
    <lineage>
        <taxon>Bacteria</taxon>
        <taxon>Pseudomonadati</taxon>
        <taxon>Pseudomonadota</taxon>
        <taxon>Betaproteobacteria</taxon>
        <taxon>Nitrosomonadales</taxon>
        <taxon>Sulfuricellaceae</taxon>
        <taxon>Sulfurimicrobium</taxon>
    </lineage>
</organism>
<dbReference type="SUPFAM" id="SSF51197">
    <property type="entry name" value="Clavaminate synthase-like"/>
    <property type="match status" value="1"/>
</dbReference>
<keyword evidence="8" id="KW-1185">Reference proteome</keyword>
<evidence type="ECO:0000313" key="8">
    <source>
        <dbReference type="Proteomes" id="UP000502260"/>
    </source>
</evidence>
<name>A0A6F8V914_9PROT</name>
<dbReference type="Gene3D" id="3.40.366.30">
    <property type="entry name" value="50S ribosomal protein L16 arginine hydroxylase, Chain A, Domain 2"/>
    <property type="match status" value="1"/>
</dbReference>
<dbReference type="Proteomes" id="UP000502260">
    <property type="component" value="Chromosome"/>
</dbReference>
<evidence type="ECO:0000256" key="1">
    <source>
        <dbReference type="ARBA" id="ARBA00001954"/>
    </source>
</evidence>
<keyword evidence="2" id="KW-0479">Metal-binding</keyword>
<evidence type="ECO:0000259" key="6">
    <source>
        <dbReference type="PROSITE" id="PS51184"/>
    </source>
</evidence>
<gene>
    <name evidence="7" type="ORF">SKTS_10740</name>
</gene>
<dbReference type="Pfam" id="PF08007">
    <property type="entry name" value="JmjC_2"/>
    <property type="match status" value="1"/>
</dbReference>
<dbReference type="InterPro" id="IPR046799">
    <property type="entry name" value="ROXA-like_wH"/>
</dbReference>
<dbReference type="GO" id="GO:0046872">
    <property type="term" value="F:metal ion binding"/>
    <property type="evidence" value="ECO:0007669"/>
    <property type="project" value="UniProtKB-KW"/>
</dbReference>
<dbReference type="InterPro" id="IPR003347">
    <property type="entry name" value="JmjC_dom"/>
</dbReference>
<reference evidence="8" key="1">
    <citation type="submission" date="2020-03" db="EMBL/GenBank/DDBJ databases">
        <title>Complete genome sequence of sulfur-oxidizing bacterium skT11.</title>
        <authorList>
            <person name="Kanda M."/>
            <person name="Kojima H."/>
            <person name="Fukui M."/>
        </authorList>
    </citation>
    <scope>NUCLEOTIDE SEQUENCE [LARGE SCALE GENOMIC DNA]</scope>
    <source>
        <strain evidence="8">skT11</strain>
    </source>
</reference>
<dbReference type="EMBL" id="AP022853">
    <property type="protein sequence ID" value="BCB26188.1"/>
    <property type="molecule type" value="Genomic_DNA"/>
</dbReference>
<dbReference type="RefSeq" id="WP_173061458.1">
    <property type="nucleotide sequence ID" value="NZ_AP022853.1"/>
</dbReference>
<evidence type="ECO:0000313" key="7">
    <source>
        <dbReference type="EMBL" id="BCB26188.1"/>
    </source>
</evidence>
<dbReference type="SMART" id="SM00558">
    <property type="entry name" value="JmjC"/>
    <property type="match status" value="1"/>
</dbReference>
<dbReference type="Pfam" id="PF20514">
    <property type="entry name" value="WHD_ROXA"/>
    <property type="match status" value="1"/>
</dbReference>
<accession>A0A6F8V914</accession>
<feature type="domain" description="JmjC" evidence="6">
    <location>
        <begin position="96"/>
        <end position="222"/>
    </location>
</feature>
<sequence length="375" mass="42779">MRLSFLGGLTAQQFLREYWQKKPLLVRNAFPGFTGLLTPDELAGLACLEEAEARLVQNKGDKWLLRRGPFAEEDFQRLPQTRWTLLVQGVNLFLQEGAQLLEQFNFIPRSRLDDLMVSYAPKGGSVGPHFDPYDVFLIQGMGHRRWQISTQSDQTLLPGAPLRILQNFQPEQEWITGPGDLLYLPPQCGHYGLAQDHCMTYSVGFKAPYTQELATQFLVYLQDEIKLEGMYQDPELKTQSHPAEISPAMIRKVGAMLRQIRWDQDTVQRFLGTYLTEPKSSVYFEPPARPMPPEKFHQQLTQGGIRLDLKSLMLFHDNTVYLNGEAVEATAEDLPTLIALADRGNLAAGTRLNESLEKLFYQWYRAGYLVLEQAP</sequence>
<evidence type="ECO:0000256" key="3">
    <source>
        <dbReference type="ARBA" id="ARBA00022964"/>
    </source>
</evidence>
<evidence type="ECO:0000256" key="5">
    <source>
        <dbReference type="ARBA" id="ARBA00023004"/>
    </source>
</evidence>
<keyword evidence="4" id="KW-0560">Oxidoreductase</keyword>
<dbReference type="InterPro" id="IPR039994">
    <property type="entry name" value="NO66-like"/>
</dbReference>
<dbReference type="AlphaFoldDB" id="A0A6F8V914"/>
<keyword evidence="3" id="KW-0223">Dioxygenase</keyword>
<dbReference type="PROSITE" id="PS51184">
    <property type="entry name" value="JMJC"/>
    <property type="match status" value="1"/>
</dbReference>